<evidence type="ECO:0000256" key="1">
    <source>
        <dbReference type="ARBA" id="ARBA00022729"/>
    </source>
</evidence>
<keyword evidence="2" id="KW-0689">Ribosomal protein</keyword>
<keyword evidence="2" id="KW-0687">Ribonucleoprotein</keyword>
<keyword evidence="1" id="KW-0732">Signal</keyword>
<sequence>MVHCPDKRHSLRIRNVTTIMDRLGGDLLDVDFDLTETAAKLSSIKVTVQRCTGGVHLCENMNTWSWATGLCDIMMVKHMAWSHIVENAKPPIECPLKTGSYTMYNISLDLDIVAKAMPGANIEKHVWLSECNTFDENKDLYACFKWVTEARRVRVQEDALHLG</sequence>
<name>A0AAE1LAU7_9NEOP</name>
<proteinExistence type="predicted"/>
<dbReference type="Proteomes" id="UP001219518">
    <property type="component" value="Unassembled WGS sequence"/>
</dbReference>
<keyword evidence="3" id="KW-1185">Reference proteome</keyword>
<evidence type="ECO:0000313" key="2">
    <source>
        <dbReference type="EMBL" id="KAK3911377.1"/>
    </source>
</evidence>
<dbReference type="InterPro" id="IPR036846">
    <property type="entry name" value="GM2-AP_sf"/>
</dbReference>
<evidence type="ECO:0000313" key="3">
    <source>
        <dbReference type="Proteomes" id="UP001219518"/>
    </source>
</evidence>
<reference evidence="2" key="2">
    <citation type="journal article" date="2023" name="BMC Genomics">
        <title>Pest status, molecular evolution, and epigenetic factors derived from the genome assembly of Frankliniella fusca, a thysanopteran phytovirus vector.</title>
        <authorList>
            <person name="Catto M.A."/>
            <person name="Labadie P.E."/>
            <person name="Jacobson A.L."/>
            <person name="Kennedy G.G."/>
            <person name="Srinivasan R."/>
            <person name="Hunt B.G."/>
        </authorList>
    </citation>
    <scope>NUCLEOTIDE SEQUENCE</scope>
    <source>
        <strain evidence="2">PL_HMW_Pooled</strain>
    </source>
</reference>
<gene>
    <name evidence="2" type="ORF">KUF71_021158</name>
</gene>
<dbReference type="EMBL" id="JAHWGI010000263">
    <property type="protein sequence ID" value="KAK3911377.1"/>
    <property type="molecule type" value="Genomic_DNA"/>
</dbReference>
<dbReference type="Gene3D" id="2.70.220.10">
    <property type="entry name" value="Ganglioside GM2 activator"/>
    <property type="match status" value="1"/>
</dbReference>
<reference evidence="2" key="1">
    <citation type="submission" date="2021-07" db="EMBL/GenBank/DDBJ databases">
        <authorList>
            <person name="Catto M.A."/>
            <person name="Jacobson A."/>
            <person name="Kennedy G."/>
            <person name="Labadie P."/>
            <person name="Hunt B.G."/>
            <person name="Srinivasan R."/>
        </authorList>
    </citation>
    <scope>NUCLEOTIDE SEQUENCE</scope>
    <source>
        <strain evidence="2">PL_HMW_Pooled</strain>
        <tissue evidence="2">Head</tissue>
    </source>
</reference>
<accession>A0AAE1LAU7</accession>
<organism evidence="2 3">
    <name type="scientific">Frankliniella fusca</name>
    <dbReference type="NCBI Taxonomy" id="407009"/>
    <lineage>
        <taxon>Eukaryota</taxon>
        <taxon>Metazoa</taxon>
        <taxon>Ecdysozoa</taxon>
        <taxon>Arthropoda</taxon>
        <taxon>Hexapoda</taxon>
        <taxon>Insecta</taxon>
        <taxon>Pterygota</taxon>
        <taxon>Neoptera</taxon>
        <taxon>Paraneoptera</taxon>
        <taxon>Thysanoptera</taxon>
        <taxon>Terebrantia</taxon>
        <taxon>Thripoidea</taxon>
        <taxon>Thripidae</taxon>
        <taxon>Frankliniella</taxon>
    </lineage>
</organism>
<comment type="caution">
    <text evidence="2">The sequence shown here is derived from an EMBL/GenBank/DDBJ whole genome shotgun (WGS) entry which is preliminary data.</text>
</comment>
<dbReference type="AlphaFoldDB" id="A0AAE1LAU7"/>
<protein>
    <submittedName>
        <fullName evidence="2">30S ribosomal protein S7</fullName>
    </submittedName>
</protein>
<dbReference type="GO" id="GO:0005840">
    <property type="term" value="C:ribosome"/>
    <property type="evidence" value="ECO:0007669"/>
    <property type="project" value="UniProtKB-KW"/>
</dbReference>